<accession>A0A8S1V299</accession>
<sequence>MLNCTLRSKNIIQISFKNCSIIQEVILKSKIGNIRRCLNQRAITCVEFFTKNFRPSRIHPIACRMKFSIKYSQKFQYTQNKRGKSTLLIIKTNKIIQNVQKVMENLNFQLPKRDKPKLQNEQRNFSLNSQLKILLNLKIIVKLETRFYFIIKIYYELCSLGIQLMIANIQLIHLIKNSLLKSNCSFQQCEILIQEKKFEILKVSLIITRIMKHIIKSKNKMKLVSLQNLEQIKFSFT</sequence>
<reference evidence="1" key="1">
    <citation type="submission" date="2021-01" db="EMBL/GenBank/DDBJ databases">
        <authorList>
            <consortium name="Genoscope - CEA"/>
            <person name="William W."/>
        </authorList>
    </citation>
    <scope>NUCLEOTIDE SEQUENCE</scope>
</reference>
<protein>
    <submittedName>
        <fullName evidence="1">Uncharacterized protein</fullName>
    </submittedName>
</protein>
<name>A0A8S1V299_PAROT</name>
<evidence type="ECO:0000313" key="2">
    <source>
        <dbReference type="Proteomes" id="UP000683925"/>
    </source>
</evidence>
<keyword evidence="2" id="KW-1185">Reference proteome</keyword>
<organism evidence="1 2">
    <name type="scientific">Paramecium octaurelia</name>
    <dbReference type="NCBI Taxonomy" id="43137"/>
    <lineage>
        <taxon>Eukaryota</taxon>
        <taxon>Sar</taxon>
        <taxon>Alveolata</taxon>
        <taxon>Ciliophora</taxon>
        <taxon>Intramacronucleata</taxon>
        <taxon>Oligohymenophorea</taxon>
        <taxon>Peniculida</taxon>
        <taxon>Parameciidae</taxon>
        <taxon>Paramecium</taxon>
    </lineage>
</organism>
<dbReference type="Proteomes" id="UP000683925">
    <property type="component" value="Unassembled WGS sequence"/>
</dbReference>
<dbReference type="AlphaFoldDB" id="A0A8S1V299"/>
<gene>
    <name evidence="1" type="ORF">POCTA_138.1.T0580174</name>
</gene>
<evidence type="ECO:0000313" key="1">
    <source>
        <dbReference type="EMBL" id="CAD8171518.1"/>
    </source>
</evidence>
<dbReference type="EMBL" id="CAJJDP010000057">
    <property type="protein sequence ID" value="CAD8171518.1"/>
    <property type="molecule type" value="Genomic_DNA"/>
</dbReference>
<proteinExistence type="predicted"/>
<comment type="caution">
    <text evidence="1">The sequence shown here is derived from an EMBL/GenBank/DDBJ whole genome shotgun (WGS) entry which is preliminary data.</text>
</comment>